<accession>A0A3L8DU98</accession>
<evidence type="ECO:0000256" key="8">
    <source>
        <dbReference type="ARBA" id="ARBA00022824"/>
    </source>
</evidence>
<keyword evidence="10" id="KW-0560">Oxidoreductase</keyword>
<comment type="function">
    <text evidence="2">May be involved in the metabolism of insect hormones and in the breakdown of synthetic insecticides.</text>
</comment>
<dbReference type="Gene3D" id="1.10.630.10">
    <property type="entry name" value="Cytochrome P450"/>
    <property type="match status" value="1"/>
</dbReference>
<dbReference type="SUPFAM" id="SSF48264">
    <property type="entry name" value="Cytochrome P450"/>
    <property type="match status" value="1"/>
</dbReference>
<dbReference type="GO" id="GO:0005506">
    <property type="term" value="F:iron ion binding"/>
    <property type="evidence" value="ECO:0007669"/>
    <property type="project" value="InterPro"/>
</dbReference>
<evidence type="ECO:0000256" key="12">
    <source>
        <dbReference type="ARBA" id="ARBA00023033"/>
    </source>
</evidence>
<evidence type="ECO:0000256" key="5">
    <source>
        <dbReference type="ARBA" id="ARBA00010617"/>
    </source>
</evidence>
<dbReference type="InterPro" id="IPR050196">
    <property type="entry name" value="Cytochrome_P450_Monoox"/>
</dbReference>
<keyword evidence="7" id="KW-0479">Metal-binding</keyword>
<evidence type="ECO:0000256" key="4">
    <source>
        <dbReference type="ARBA" id="ARBA00004406"/>
    </source>
</evidence>
<comment type="caution">
    <text evidence="14">The sequence shown here is derived from an EMBL/GenBank/DDBJ whole genome shotgun (WGS) entry which is preliminary data.</text>
</comment>
<dbReference type="InterPro" id="IPR001128">
    <property type="entry name" value="Cyt_P450"/>
</dbReference>
<evidence type="ECO:0000256" key="1">
    <source>
        <dbReference type="ARBA" id="ARBA00001971"/>
    </source>
</evidence>
<dbReference type="AlphaFoldDB" id="A0A3L8DU98"/>
<evidence type="ECO:0000256" key="11">
    <source>
        <dbReference type="ARBA" id="ARBA00023004"/>
    </source>
</evidence>
<name>A0A3L8DU98_OOCBI</name>
<evidence type="ECO:0000256" key="6">
    <source>
        <dbReference type="ARBA" id="ARBA00022617"/>
    </source>
</evidence>
<dbReference type="PANTHER" id="PTHR24291">
    <property type="entry name" value="CYTOCHROME P450 FAMILY 4"/>
    <property type="match status" value="1"/>
</dbReference>
<evidence type="ECO:0000256" key="9">
    <source>
        <dbReference type="ARBA" id="ARBA00022848"/>
    </source>
</evidence>
<comment type="subcellular location">
    <subcellularLocation>
        <location evidence="4">Endoplasmic reticulum membrane</location>
        <topology evidence="4">Peripheral membrane protein</topology>
    </subcellularLocation>
    <subcellularLocation>
        <location evidence="3">Microsome membrane</location>
        <topology evidence="3">Peripheral membrane protein</topology>
    </subcellularLocation>
</comment>
<evidence type="ECO:0000256" key="13">
    <source>
        <dbReference type="ARBA" id="ARBA00023136"/>
    </source>
</evidence>
<keyword evidence="9" id="KW-0492">Microsome</keyword>
<dbReference type="GO" id="GO:0005789">
    <property type="term" value="C:endoplasmic reticulum membrane"/>
    <property type="evidence" value="ECO:0007669"/>
    <property type="project" value="UniProtKB-SubCell"/>
</dbReference>
<evidence type="ECO:0000313" key="14">
    <source>
        <dbReference type="EMBL" id="RLU23951.1"/>
    </source>
</evidence>
<evidence type="ECO:0000256" key="2">
    <source>
        <dbReference type="ARBA" id="ARBA00003690"/>
    </source>
</evidence>
<dbReference type="EMBL" id="QOIP01000004">
    <property type="protein sequence ID" value="RLU23951.1"/>
    <property type="molecule type" value="Genomic_DNA"/>
</dbReference>
<sequence>MRLINVWVSWDPIFKVTKAGKEHDRSLRVIHSLVDKLVPEETSFWVIVQRKVEWKQKRDSNSNRSSKKRQALPDLLLDIAQDGSVLCDEDILEEVNTFMYVGQDTTTASIPWMLSVLGWYLEY</sequence>
<protein>
    <recommendedName>
        <fullName evidence="15">Cytochrome P450 4C1</fullName>
    </recommendedName>
</protein>
<dbReference type="GO" id="GO:0016705">
    <property type="term" value="F:oxidoreductase activity, acting on paired donors, with incorporation or reduction of molecular oxygen"/>
    <property type="evidence" value="ECO:0007669"/>
    <property type="project" value="InterPro"/>
</dbReference>
<keyword evidence="6" id="KW-0349">Heme</keyword>
<proteinExistence type="inferred from homology"/>
<comment type="similarity">
    <text evidence="5">Belongs to the cytochrome P450 family.</text>
</comment>
<dbReference type="InterPro" id="IPR036396">
    <property type="entry name" value="Cyt_P450_sf"/>
</dbReference>
<dbReference type="GO" id="GO:0020037">
    <property type="term" value="F:heme binding"/>
    <property type="evidence" value="ECO:0007669"/>
    <property type="project" value="InterPro"/>
</dbReference>
<organism evidence="14">
    <name type="scientific">Ooceraea biroi</name>
    <name type="common">Clonal raider ant</name>
    <name type="synonym">Cerapachys biroi</name>
    <dbReference type="NCBI Taxonomy" id="2015173"/>
    <lineage>
        <taxon>Eukaryota</taxon>
        <taxon>Metazoa</taxon>
        <taxon>Ecdysozoa</taxon>
        <taxon>Arthropoda</taxon>
        <taxon>Hexapoda</taxon>
        <taxon>Insecta</taxon>
        <taxon>Pterygota</taxon>
        <taxon>Neoptera</taxon>
        <taxon>Endopterygota</taxon>
        <taxon>Hymenoptera</taxon>
        <taxon>Apocrita</taxon>
        <taxon>Aculeata</taxon>
        <taxon>Formicoidea</taxon>
        <taxon>Formicidae</taxon>
        <taxon>Dorylinae</taxon>
        <taxon>Ooceraea</taxon>
    </lineage>
</organism>
<dbReference type="PANTHER" id="PTHR24291:SF189">
    <property type="entry name" value="CYTOCHROME P450 4C3-RELATED"/>
    <property type="match status" value="1"/>
</dbReference>
<keyword evidence="13" id="KW-0472">Membrane</keyword>
<reference evidence="14" key="2">
    <citation type="submission" date="2018-07" db="EMBL/GenBank/DDBJ databases">
        <authorList>
            <person name="Mckenzie S.K."/>
            <person name="Kronauer D.J.C."/>
        </authorList>
    </citation>
    <scope>NUCLEOTIDE SEQUENCE</scope>
    <source>
        <strain evidence="14">Clonal line C1</strain>
    </source>
</reference>
<evidence type="ECO:0000256" key="10">
    <source>
        <dbReference type="ARBA" id="ARBA00023002"/>
    </source>
</evidence>
<keyword evidence="12" id="KW-0503">Monooxygenase</keyword>
<keyword evidence="11" id="KW-0408">Iron</keyword>
<dbReference type="Proteomes" id="UP000279307">
    <property type="component" value="Chromosome 4"/>
</dbReference>
<gene>
    <name evidence="14" type="ORF">DMN91_004159</name>
</gene>
<evidence type="ECO:0000256" key="7">
    <source>
        <dbReference type="ARBA" id="ARBA00022723"/>
    </source>
</evidence>
<dbReference type="Pfam" id="PF00067">
    <property type="entry name" value="p450"/>
    <property type="match status" value="1"/>
</dbReference>
<keyword evidence="8" id="KW-0256">Endoplasmic reticulum</keyword>
<reference evidence="14" key="1">
    <citation type="journal article" date="2018" name="Genome Res.">
        <title>The genomic architecture and molecular evolution of ant odorant receptors.</title>
        <authorList>
            <person name="McKenzie S.K."/>
            <person name="Kronauer D.J.C."/>
        </authorList>
    </citation>
    <scope>NUCLEOTIDE SEQUENCE [LARGE SCALE GENOMIC DNA]</scope>
    <source>
        <strain evidence="14">Clonal line C1</strain>
    </source>
</reference>
<comment type="cofactor">
    <cofactor evidence="1">
        <name>heme</name>
        <dbReference type="ChEBI" id="CHEBI:30413"/>
    </cofactor>
</comment>
<evidence type="ECO:0008006" key="15">
    <source>
        <dbReference type="Google" id="ProtNLM"/>
    </source>
</evidence>
<dbReference type="GO" id="GO:0004497">
    <property type="term" value="F:monooxygenase activity"/>
    <property type="evidence" value="ECO:0007669"/>
    <property type="project" value="UniProtKB-KW"/>
</dbReference>
<evidence type="ECO:0000256" key="3">
    <source>
        <dbReference type="ARBA" id="ARBA00004174"/>
    </source>
</evidence>